<comment type="caution">
    <text evidence="1">The sequence shown here is derived from an EMBL/GenBank/DDBJ whole genome shotgun (WGS) entry which is preliminary data.</text>
</comment>
<name>A0A4R3NPX1_9HYPH</name>
<keyword evidence="2" id="KW-1185">Reference proteome</keyword>
<gene>
    <name evidence="1" type="ORF">EDC90_103625</name>
</gene>
<reference evidence="1 2" key="1">
    <citation type="submission" date="2019-03" db="EMBL/GenBank/DDBJ databases">
        <title>Freshwater and sediment microbial communities from various areas in North America, analyzing microbe dynamics in response to fracking.</title>
        <authorList>
            <person name="Lamendella R."/>
        </authorList>
    </citation>
    <scope>NUCLEOTIDE SEQUENCE [LARGE SCALE GENOMIC DNA]</scope>
    <source>
        <strain evidence="1 2">175.2</strain>
    </source>
</reference>
<dbReference type="EMBL" id="SMAR01000036">
    <property type="protein sequence ID" value="TCT33035.1"/>
    <property type="molecule type" value="Genomic_DNA"/>
</dbReference>
<accession>A0A4R3NPX1</accession>
<dbReference type="Proteomes" id="UP000295097">
    <property type="component" value="Unassembled WGS sequence"/>
</dbReference>
<protein>
    <submittedName>
        <fullName evidence="1">Uncharacterized protein</fullName>
    </submittedName>
</protein>
<proteinExistence type="predicted"/>
<evidence type="ECO:0000313" key="1">
    <source>
        <dbReference type="EMBL" id="TCT33035.1"/>
    </source>
</evidence>
<dbReference type="AlphaFoldDB" id="A0A4R3NPX1"/>
<evidence type="ECO:0000313" key="2">
    <source>
        <dbReference type="Proteomes" id="UP000295097"/>
    </source>
</evidence>
<organism evidence="1 2">
    <name type="scientific">Martelella mediterranea</name>
    <dbReference type="NCBI Taxonomy" id="293089"/>
    <lineage>
        <taxon>Bacteria</taxon>
        <taxon>Pseudomonadati</taxon>
        <taxon>Pseudomonadota</taxon>
        <taxon>Alphaproteobacteria</taxon>
        <taxon>Hyphomicrobiales</taxon>
        <taxon>Aurantimonadaceae</taxon>
        <taxon>Martelella</taxon>
    </lineage>
</organism>
<sequence length="46" mass="5250">MSKRLLIYGLSFAQINRATNTLGVNILFVIIEARFRKRTRALKNAA</sequence>